<dbReference type="PANTHER" id="PTHR32305">
    <property type="match status" value="1"/>
</dbReference>
<dbReference type="InterPro" id="IPR050708">
    <property type="entry name" value="T6SS_VgrG/RHS"/>
</dbReference>
<dbReference type="SUPFAM" id="SSF69318">
    <property type="entry name" value="Integrin alpha N-terminal domain"/>
    <property type="match status" value="1"/>
</dbReference>
<dbReference type="InterPro" id="IPR022044">
    <property type="entry name" value="TcdB_toxin_mid/C"/>
</dbReference>
<dbReference type="Pfam" id="PF12256">
    <property type="entry name" value="TcdB_toxin_midN"/>
    <property type="match status" value="1"/>
</dbReference>
<dbReference type="PANTHER" id="PTHR32305:SF15">
    <property type="entry name" value="PROTEIN RHSA-RELATED"/>
    <property type="match status" value="1"/>
</dbReference>
<dbReference type="PRINTS" id="PR01341">
    <property type="entry name" value="SALSPVBPROT"/>
</dbReference>
<dbReference type="InterPro" id="IPR022385">
    <property type="entry name" value="Rhs_assc_core"/>
</dbReference>
<proteinExistence type="predicted"/>
<name>A0ABW6C0J4_9BACT</name>
<dbReference type="NCBIfam" id="TIGR03696">
    <property type="entry name" value="Rhs_assc_core"/>
    <property type="match status" value="1"/>
</dbReference>
<evidence type="ECO:0000259" key="6">
    <source>
        <dbReference type="Pfam" id="PF12256"/>
    </source>
</evidence>
<dbReference type="InterPro" id="IPR028994">
    <property type="entry name" value="Integrin_alpha_N"/>
</dbReference>
<dbReference type="InterPro" id="IPR022045">
    <property type="entry name" value="TcdB_toxin_mid/N"/>
</dbReference>
<dbReference type="RefSeq" id="WP_377491026.1">
    <property type="nucleotide sequence ID" value="NZ_JBHUOX010000031.1"/>
</dbReference>
<feature type="domain" description="Insecticide toxin TcdB middle/N-terminal" evidence="6">
    <location>
        <begin position="640"/>
        <end position="809"/>
    </location>
</feature>
<evidence type="ECO:0000256" key="1">
    <source>
        <dbReference type="ARBA" id="ARBA00004613"/>
    </source>
</evidence>
<accession>A0ABW6C0J4</accession>
<keyword evidence="8" id="KW-1185">Reference proteome</keyword>
<evidence type="ECO:0000313" key="7">
    <source>
        <dbReference type="EMBL" id="MFD3003503.1"/>
    </source>
</evidence>
<keyword evidence="2" id="KW-0964">Secreted</keyword>
<feature type="compositionally biased region" description="Basic and acidic residues" evidence="4">
    <location>
        <begin position="2433"/>
        <end position="2443"/>
    </location>
</feature>
<reference evidence="8" key="1">
    <citation type="journal article" date="2019" name="Int. J. Syst. Evol. Microbiol.">
        <title>The Global Catalogue of Microorganisms (GCM) 10K type strain sequencing project: providing services to taxonomists for standard genome sequencing and annotation.</title>
        <authorList>
            <consortium name="The Broad Institute Genomics Platform"/>
            <consortium name="The Broad Institute Genome Sequencing Center for Infectious Disease"/>
            <person name="Wu L."/>
            <person name="Ma J."/>
        </authorList>
    </citation>
    <scope>NUCLEOTIDE SEQUENCE [LARGE SCALE GENOMIC DNA]</scope>
    <source>
        <strain evidence="8">KCTC 23984</strain>
    </source>
</reference>
<evidence type="ECO:0000259" key="5">
    <source>
        <dbReference type="Pfam" id="PF12255"/>
    </source>
</evidence>
<protein>
    <submittedName>
        <fullName evidence="7">SpvB/TcaC N-terminal domain-containing protein</fullName>
    </submittedName>
</protein>
<dbReference type="Gene3D" id="2.180.10.10">
    <property type="entry name" value="RHS repeat-associated core"/>
    <property type="match status" value="1"/>
</dbReference>
<dbReference type="Pfam" id="PF12255">
    <property type="entry name" value="TcdB_toxin_midC"/>
    <property type="match status" value="1"/>
</dbReference>
<keyword evidence="3" id="KW-0843">Virulence</keyword>
<gene>
    <name evidence="7" type="ORF">ACFS7Z_24305</name>
</gene>
<sequence>MPTGTLTFKEVNIEDLKIPLNCSVSPSTGSATIQVGVPLTPGRNGIQPSLSLSYSSGGANSVFGMGWTLQGIPSIGLSLKDGYPKYNGNDKFAFGGQELVPLLDENFHHRLEENDWYWIYYYRTTTDSSFTRFEKWINKENRITHWRIHNPNNQVMVFGQAEDNTTKIYDPQQPEYVFQWLLEAQYDHLGNVIKYEYIPDNQSNIDGNSSFERNRLYSGFNNAQKYVKRILYGNTVAVFPEDGLDSSQRFLFEVIFDYGERAGDIHPSYAPTPEWEVRQDPFSSYIAGFELRTYRLCRRILMFHHFAELGDDPTLIGNVELNHQQNPAGTTLTEIHYTAYQRVNRGSTYTTKSLPPAVFSYTSPEVEKAFRPAPEQGHDNVPIGLHGINYKWIDLYGEGLPGVLYEANECWYYKPNLGGGRLGKQQKVAEKPSSTFGSYALSDFDGDGNLNIVVLQGKESGYYEYKRDEGVWDSYRPFKASPHVRPMDTYTQLLDLTGDGLADIVTVEEDRIVWYPSKGKEGFDKPVQIAKPVSNGQSRTPAIGANPMLDYFFADMNGSGLPDQVRVFNGRIEYWPNLGNGKFGAGIVMENTPQLDFGFELDASRIRLVDLDGSGTADLMYIGRGEIRYWINASGNQFLPGGTLRGLPFIDNIYSAKVIDFLGDGTPCLLWSSALSIHADAPIQYLRLTNGVKPRLMLNVQNSMGQEHSFQYGYSGQHYLRDKASDTPWISKLPSHHTIVDRLEIIDLIGHTRVQQLFEYHDGFFDGEERSFRGFCHVDQYDSDVYQGTSSIPREEFTDPVCVRTWFHNGAPGWQHSRAQRYYQEDDYSTQLKDFEIENAGALGAEEFFQAIRSLAGQTIRSEVYGLNPDGSRKANPFQLTQTSYLIRRLQAKHEENDPVFAVFQRENLNIIYEEKPEDPRITHNFTLNVDYFGVPTLQAAVAYHRLAADAFTEQAVLHVNVAQLDVLHFNLQDRYEVGIELERKSFEVRGIGSPASGNLLTFESLSSKIKSAIETALAFDAPFEAGLQARLLQWSKNYYWNNTQTAALLWREVGEKPLLHHVEAACFHDDFLINSLGEHYEASLPTEGYYVLHEALWWQPGAVLHYLDSSEFYLPAREVQVNGAHNEFIYDDYYLLLSGITAVLVDESGAELARNTTTAQPDYHVLAPYQIVDANGNTSEVRYDPLGMVILSSSYGEILSEEDRIERYGHDRLEAYVDPVEEVTFERILANPQAYIQGCASYLYYELETWQSTMEGLPLRSLALAREDWVYDGSGNPNPASNLQLSINYRNGFGQTIQSKTLVEPGGDTIQYEGGRVVTGPDGEPILSESTGSRWRVTGHTVFNNKQLPVRQYEPYFSPLHTFESDEVLETFGQAGLIKYDALGRKKNVLNADGTISSVSITPWHTSQFDANDAVEGSPYELRITASNGIGTDTPEMEALVKSKAHYNTPVVTHLNPLGRAFLTEESNEAGQTRRIHTLLDALGNPVQVIDPRGLPAFSYTRDMQGRVFREQSMDAGPKWQFIDALDQAVHLWDGRNVHQQFSYDSWGRIKEKRADGALGMHHLTERFVYGEDAGIRQAAERNLYGLLVEHYDQAGIMRIQRYDMMGIVLEKERHLLEDYKSIPDWDEAESFAWVEGSPFTTSIAYDALGRPIKEQVPDGTTRSYRYLQSGAVGQVLVTTADGSLTDVPVLRSAAYNARGQQTQLELGNGVMQQFEYDSRSFRLSRKRSFRPTPTPNGLPARQYQNIRYTYDAVGNITHLIDTAQPNATSLFAAPRINRYNYDAFYQLTRAEGRTHQALQAQDYAHAPDAPGFIKGTRHITLANMDLLQAYTRQYTYDLGGNMQTMVHQAGTRLGEHDRWRRDYWIASNANHSLPATNLHGHSIPDPETRFDGNGNCLYLPHLNSFEWNYLNQLSQAVIIEREDGQNDAEYYVYGGDGQRVRKVSEHLRNGNIEYIEKIYLDGCEIKRIRQGSTLILERFTSHLPDGSERIALLHQWTRDTNSRETDTLSNKKIHYQLTDHLGSSTFELDEQGEIINYEEYFPFGGSAFLYGEDLQDVQLKDYRYSGKEQDDATKLYYYGFRYYAPWLARWLSPDPVGSQDGLNLYQFVHNNPTVQIDSFGLFTVDVDPSPVGIGFINERREVYSESQLEAFRRGELFYVSGGFFTQDGLGIPSGSGGVIYGRFLDEQGISSLIERYQAHFPNSDNLRLLLNIRFYQEEMIVYNFEPDVATPTQPNTDESIDPISDEDLAPQITNDEFLEMIGELANQPDEAIQGNQSHTNLDNQESATESSLLDEILLGDFYEGDSSWTGVGANVAIGLIPIVGQIADARDTLAAIEDVIEDPTSGWAWAGLGLAGIGWIPGFGDAIKGSRRGARVLLEGAEASEEIVGSGARMSIREGAQAAEEILGGRARSSVREGAEASEEVIQRGARSVEEGAERTARSTARGSARRSARSASARFRQLFRERLLKTLEENPEHPLRFLLDETDETVALYRKVPGPILDEAGLNATHVVEAGHRISARRSRDFGEEIVEELGVQSRWHNQLASHTIESRGRGFSVENPFFDVEGIPVEIDTLNLYLSEGLITDEVYRRAISLGPVSGWVFD</sequence>
<dbReference type="InterPro" id="IPR049802">
    <property type="entry name" value="RhsC-like_FIX"/>
</dbReference>
<dbReference type="EMBL" id="JBHUOX010000031">
    <property type="protein sequence ID" value="MFD3003503.1"/>
    <property type="molecule type" value="Genomic_DNA"/>
</dbReference>
<evidence type="ECO:0000256" key="3">
    <source>
        <dbReference type="ARBA" id="ARBA00023026"/>
    </source>
</evidence>
<feature type="domain" description="Insecticide toxin TcdB middle/C-terminal" evidence="5">
    <location>
        <begin position="851"/>
        <end position="952"/>
    </location>
</feature>
<dbReference type="CDD" id="cd20746">
    <property type="entry name" value="FIX_Ntox15_NUC_DUF4112_RhsA-like"/>
    <property type="match status" value="1"/>
</dbReference>
<dbReference type="Proteomes" id="UP001597641">
    <property type="component" value="Unassembled WGS sequence"/>
</dbReference>
<comment type="subcellular location">
    <subcellularLocation>
        <location evidence="1">Secreted</location>
    </subcellularLocation>
</comment>
<feature type="region of interest" description="Disordered" evidence="4">
    <location>
        <begin position="2415"/>
        <end position="2456"/>
    </location>
</feature>
<evidence type="ECO:0000313" key="8">
    <source>
        <dbReference type="Proteomes" id="UP001597641"/>
    </source>
</evidence>
<comment type="caution">
    <text evidence="7">The sequence shown here is derived from an EMBL/GenBank/DDBJ whole genome shotgun (WGS) entry which is preliminary data.</text>
</comment>
<evidence type="ECO:0000256" key="4">
    <source>
        <dbReference type="SAM" id="MobiDB-lite"/>
    </source>
</evidence>
<dbReference type="InterPro" id="IPR003284">
    <property type="entry name" value="Sal_SpvB"/>
</dbReference>
<evidence type="ECO:0000256" key="2">
    <source>
        <dbReference type="ARBA" id="ARBA00022525"/>
    </source>
</evidence>
<organism evidence="7 8">
    <name type="scientific">Pontibacter toksunensis</name>
    <dbReference type="NCBI Taxonomy" id="1332631"/>
    <lineage>
        <taxon>Bacteria</taxon>
        <taxon>Pseudomonadati</taxon>
        <taxon>Bacteroidota</taxon>
        <taxon>Cytophagia</taxon>
        <taxon>Cytophagales</taxon>
        <taxon>Hymenobacteraceae</taxon>
        <taxon>Pontibacter</taxon>
    </lineage>
</organism>
<dbReference type="Pfam" id="PF03534">
    <property type="entry name" value="SpvB"/>
    <property type="match status" value="1"/>
</dbReference>